<evidence type="ECO:0000256" key="1">
    <source>
        <dbReference type="SAM" id="MobiDB-lite"/>
    </source>
</evidence>
<accession>A0AAN6N1R1</accession>
<dbReference type="EMBL" id="MU853879">
    <property type="protein sequence ID" value="KAK3936583.1"/>
    <property type="molecule type" value="Genomic_DNA"/>
</dbReference>
<protein>
    <submittedName>
        <fullName evidence="2">Uncharacterized protein</fullName>
    </submittedName>
</protein>
<evidence type="ECO:0000313" key="2">
    <source>
        <dbReference type="EMBL" id="KAK3936583.1"/>
    </source>
</evidence>
<feature type="region of interest" description="Disordered" evidence="1">
    <location>
        <begin position="187"/>
        <end position="208"/>
    </location>
</feature>
<evidence type="ECO:0000313" key="3">
    <source>
        <dbReference type="Proteomes" id="UP001303473"/>
    </source>
</evidence>
<keyword evidence="3" id="KW-1185">Reference proteome</keyword>
<name>A0AAN6N1R1_9PEZI</name>
<comment type="caution">
    <text evidence="2">The sequence shown here is derived from an EMBL/GenBank/DDBJ whole genome shotgun (WGS) entry which is preliminary data.</text>
</comment>
<reference evidence="3" key="1">
    <citation type="journal article" date="2023" name="Mol. Phylogenet. Evol.">
        <title>Genome-scale phylogeny and comparative genomics of the fungal order Sordariales.</title>
        <authorList>
            <person name="Hensen N."/>
            <person name="Bonometti L."/>
            <person name="Westerberg I."/>
            <person name="Brannstrom I.O."/>
            <person name="Guillou S."/>
            <person name="Cros-Aarteil S."/>
            <person name="Calhoun S."/>
            <person name="Haridas S."/>
            <person name="Kuo A."/>
            <person name="Mondo S."/>
            <person name="Pangilinan J."/>
            <person name="Riley R."/>
            <person name="LaButti K."/>
            <person name="Andreopoulos B."/>
            <person name="Lipzen A."/>
            <person name="Chen C."/>
            <person name="Yan M."/>
            <person name="Daum C."/>
            <person name="Ng V."/>
            <person name="Clum A."/>
            <person name="Steindorff A."/>
            <person name="Ohm R.A."/>
            <person name="Martin F."/>
            <person name="Silar P."/>
            <person name="Natvig D.O."/>
            <person name="Lalanne C."/>
            <person name="Gautier V."/>
            <person name="Ament-Velasquez S.L."/>
            <person name="Kruys A."/>
            <person name="Hutchinson M.I."/>
            <person name="Powell A.J."/>
            <person name="Barry K."/>
            <person name="Miller A.N."/>
            <person name="Grigoriev I.V."/>
            <person name="Debuchy R."/>
            <person name="Gladieux P."/>
            <person name="Hiltunen Thoren M."/>
            <person name="Johannesson H."/>
        </authorList>
    </citation>
    <scope>NUCLEOTIDE SEQUENCE [LARGE SCALE GENOMIC DNA]</scope>
    <source>
        <strain evidence="3">CBS 340.73</strain>
    </source>
</reference>
<dbReference type="AlphaFoldDB" id="A0AAN6N1R1"/>
<proteinExistence type="predicted"/>
<dbReference type="Proteomes" id="UP001303473">
    <property type="component" value="Unassembled WGS sequence"/>
</dbReference>
<feature type="compositionally biased region" description="Basic and acidic residues" evidence="1">
    <location>
        <begin position="199"/>
        <end position="208"/>
    </location>
</feature>
<sequence>MSPNTPTSSLVTLIITTSPTPSAPSTELLSAIILSFRKHCPALVECPVVVVLDTYDRIAPQARLKKGQVTPEGAANFELYKQNAKDLVVQEYCCAAARSGGPAAVELRVSEGEAEYGSGAYLREQTNIPLTITRAEDGRVTFIEPQQRLGFGLAVRSALRLTQTPYVWVQQHDWTLVTDIPLGPLLDVMQDSEPAPESDDQKHPERPPVKYVCFPSVRNLSYATSDHVRPFPVLKSLTSELKREFHSPARPPDTSIPLTPLFFWHDKPHVASTAHYLSQVFPSRKAMLRGAFIEDTVGQRARTEMKEGGYESWSEWATWLYYPGGGKQMSLRHLKGRTWRGTEAELEQKLEWMRLNQEAAPSGASKRTPDEVLEVSS</sequence>
<feature type="region of interest" description="Disordered" evidence="1">
    <location>
        <begin position="357"/>
        <end position="377"/>
    </location>
</feature>
<organism evidence="2 3">
    <name type="scientific">Diplogelasinospora grovesii</name>
    <dbReference type="NCBI Taxonomy" id="303347"/>
    <lineage>
        <taxon>Eukaryota</taxon>
        <taxon>Fungi</taxon>
        <taxon>Dikarya</taxon>
        <taxon>Ascomycota</taxon>
        <taxon>Pezizomycotina</taxon>
        <taxon>Sordariomycetes</taxon>
        <taxon>Sordariomycetidae</taxon>
        <taxon>Sordariales</taxon>
        <taxon>Diplogelasinosporaceae</taxon>
        <taxon>Diplogelasinospora</taxon>
    </lineage>
</organism>
<gene>
    <name evidence="2" type="ORF">QBC46DRAFT_366819</name>
</gene>